<dbReference type="PIRSF" id="PIRSF017082">
    <property type="entry name" value="YflP"/>
    <property type="match status" value="1"/>
</dbReference>
<gene>
    <name evidence="3" type="ordered locus">Tlet_0635</name>
</gene>
<reference evidence="3 4" key="2">
    <citation type="journal article" date="2009" name="Proc. Natl. Acad. Sci. U.S.A.">
        <title>On the chimeric nature, thermophilic origin, and phylogenetic placement of the Thermotogales.</title>
        <authorList>
            <person name="Zhaxybayeva O."/>
            <person name="Swithers K.S."/>
            <person name="Lapierre P."/>
            <person name="Fournier G.P."/>
            <person name="Bickhart D.M."/>
            <person name="DeBoy R.T."/>
            <person name="Nelson K.E."/>
            <person name="Nesbo C.L."/>
            <person name="Doolittle W.F."/>
            <person name="Gogarten J.P."/>
            <person name="Noll K.M."/>
        </authorList>
    </citation>
    <scope>NUCLEOTIDE SEQUENCE [LARGE SCALE GENOMIC DNA]</scope>
    <source>
        <strain evidence="4">ATCC BAA-301 / DSM 14385 / NBRC 107922 / TMO</strain>
    </source>
</reference>
<protein>
    <submittedName>
        <fullName evidence="3">Uncharacterized protein UPF0065</fullName>
    </submittedName>
</protein>
<organism evidence="3 4">
    <name type="scientific">Pseudothermotoga lettingae (strain ATCC BAA-301 / DSM 14385 / NBRC 107922 / TMO)</name>
    <name type="common">Thermotoga lettingae</name>
    <dbReference type="NCBI Taxonomy" id="416591"/>
    <lineage>
        <taxon>Bacteria</taxon>
        <taxon>Thermotogati</taxon>
        <taxon>Thermotogota</taxon>
        <taxon>Thermotogae</taxon>
        <taxon>Thermotogales</taxon>
        <taxon>Thermotogaceae</taxon>
        <taxon>Pseudothermotoga</taxon>
    </lineage>
</organism>
<dbReference type="STRING" id="416591.Tlet_0635"/>
<dbReference type="eggNOG" id="COG3181">
    <property type="taxonomic scope" value="Bacteria"/>
</dbReference>
<dbReference type="KEGG" id="tle:Tlet_0635"/>
<reference evidence="3 4" key="1">
    <citation type="submission" date="2007-08" db="EMBL/GenBank/DDBJ databases">
        <title>Complete sequence of Thermotoga lettingae TMO.</title>
        <authorList>
            <consortium name="US DOE Joint Genome Institute"/>
            <person name="Copeland A."/>
            <person name="Lucas S."/>
            <person name="Lapidus A."/>
            <person name="Barry K."/>
            <person name="Glavina del Rio T."/>
            <person name="Dalin E."/>
            <person name="Tice H."/>
            <person name="Pitluck S."/>
            <person name="Foster B."/>
            <person name="Bruce D."/>
            <person name="Schmutz J."/>
            <person name="Larimer F."/>
            <person name="Land M."/>
            <person name="Hauser L."/>
            <person name="Kyrpides N."/>
            <person name="Mikhailova N."/>
            <person name="Nelson K."/>
            <person name="Gogarten J.P."/>
            <person name="Noll K."/>
            <person name="Richardson P."/>
        </authorList>
    </citation>
    <scope>NUCLEOTIDE SEQUENCE [LARGE SCALE GENOMIC DNA]</scope>
    <source>
        <strain evidence="4">ATCC BAA-301 / DSM 14385 / NBRC 107922 / TMO</strain>
    </source>
</reference>
<dbReference type="SUPFAM" id="SSF53850">
    <property type="entry name" value="Periplasmic binding protein-like II"/>
    <property type="match status" value="1"/>
</dbReference>
<feature type="chain" id="PRO_5002719580" evidence="2">
    <location>
        <begin position="20"/>
        <end position="317"/>
    </location>
</feature>
<dbReference type="CDD" id="cd07012">
    <property type="entry name" value="PBP2_Bug_TTT"/>
    <property type="match status" value="1"/>
</dbReference>
<dbReference type="Gene3D" id="3.40.190.10">
    <property type="entry name" value="Periplasmic binding protein-like II"/>
    <property type="match status" value="1"/>
</dbReference>
<dbReference type="PANTHER" id="PTHR42928">
    <property type="entry name" value="TRICARBOXYLATE-BINDING PROTEIN"/>
    <property type="match status" value="1"/>
</dbReference>
<proteinExistence type="inferred from homology"/>
<dbReference type="Proteomes" id="UP000002016">
    <property type="component" value="Chromosome"/>
</dbReference>
<dbReference type="HOGENOM" id="CLU_045683_1_1_0"/>
<sequence length="317" mass="34365" precursor="true">MKKFVTFLLIMAFSIAIMAANYPRKPVTIICPWGAGGGTDRLARFLADELSKKLGQPFVVVNKTGGGGAVGHSAGAYASPDGYTLTLVTMEIASMHWMGLTNLSFEAFDYIAQVNEDSAGVLVKADASWKTLNDLLEDIKSNPGKFLFSGTASGGIWDLARIGMLDAAGLSVDSVTWIPTTGAAQALIELLGGHVDVVTCSLAEAISQIQSGQVRALAIMADERDPRFPDVPTLKEFGINWSAGTWRGIAVPKNTPTEIKEILEKAILEISHSEEFKEFMNKNGFGIKVRNGEQFYEFVKEQDRAWKHVLELGGYAK</sequence>
<dbReference type="InterPro" id="IPR042100">
    <property type="entry name" value="Bug_dom1"/>
</dbReference>
<accession>A8F4W7</accession>
<evidence type="ECO:0000256" key="2">
    <source>
        <dbReference type="SAM" id="SignalP"/>
    </source>
</evidence>
<name>A8F4W7_PSELT</name>
<evidence type="ECO:0000313" key="3">
    <source>
        <dbReference type="EMBL" id="ABV33201.1"/>
    </source>
</evidence>
<dbReference type="OrthoDB" id="8880247at2"/>
<dbReference type="Gene3D" id="3.40.190.150">
    <property type="entry name" value="Bordetella uptake gene, domain 1"/>
    <property type="match status" value="1"/>
</dbReference>
<evidence type="ECO:0000256" key="1">
    <source>
        <dbReference type="ARBA" id="ARBA00006987"/>
    </source>
</evidence>
<dbReference type="AlphaFoldDB" id="A8F4W7"/>
<dbReference type="RefSeq" id="WP_012002682.1">
    <property type="nucleotide sequence ID" value="NC_009828.1"/>
</dbReference>
<dbReference type="Pfam" id="PF03401">
    <property type="entry name" value="TctC"/>
    <property type="match status" value="1"/>
</dbReference>
<keyword evidence="2" id="KW-0732">Signal</keyword>
<comment type="similarity">
    <text evidence="1">Belongs to the UPF0065 (bug) family.</text>
</comment>
<dbReference type="InterPro" id="IPR005064">
    <property type="entry name" value="BUG"/>
</dbReference>
<dbReference type="EMBL" id="CP000812">
    <property type="protein sequence ID" value="ABV33201.1"/>
    <property type="molecule type" value="Genomic_DNA"/>
</dbReference>
<dbReference type="PANTHER" id="PTHR42928:SF5">
    <property type="entry name" value="BLR1237 PROTEIN"/>
    <property type="match status" value="1"/>
</dbReference>
<evidence type="ECO:0000313" key="4">
    <source>
        <dbReference type="Proteomes" id="UP000002016"/>
    </source>
</evidence>
<keyword evidence="4" id="KW-1185">Reference proteome</keyword>
<feature type="signal peptide" evidence="2">
    <location>
        <begin position="1"/>
        <end position="19"/>
    </location>
</feature>